<dbReference type="AlphaFoldDB" id="A0A9P6UG36"/>
<keyword evidence="2" id="KW-1185">Reference proteome</keyword>
<organism evidence="1 2">
    <name type="scientific">Linnemannia gamsii</name>
    <dbReference type="NCBI Taxonomy" id="64522"/>
    <lineage>
        <taxon>Eukaryota</taxon>
        <taxon>Fungi</taxon>
        <taxon>Fungi incertae sedis</taxon>
        <taxon>Mucoromycota</taxon>
        <taxon>Mortierellomycotina</taxon>
        <taxon>Mortierellomycetes</taxon>
        <taxon>Mortierellales</taxon>
        <taxon>Mortierellaceae</taxon>
        <taxon>Linnemannia</taxon>
    </lineage>
</organism>
<dbReference type="PANTHER" id="PTHR43628:SF1">
    <property type="entry name" value="CHITIN SYNTHASE REGULATORY FACTOR 2-RELATED"/>
    <property type="match status" value="1"/>
</dbReference>
<evidence type="ECO:0000313" key="1">
    <source>
        <dbReference type="EMBL" id="KAG0291968.1"/>
    </source>
</evidence>
<dbReference type="SMART" id="SM00671">
    <property type="entry name" value="SEL1"/>
    <property type="match status" value="7"/>
</dbReference>
<reference evidence="1" key="1">
    <citation type="journal article" date="2020" name="Fungal Divers.">
        <title>Resolving the Mortierellaceae phylogeny through synthesis of multi-gene phylogenetics and phylogenomics.</title>
        <authorList>
            <person name="Vandepol N."/>
            <person name="Liber J."/>
            <person name="Desiro A."/>
            <person name="Na H."/>
            <person name="Kennedy M."/>
            <person name="Barry K."/>
            <person name="Grigoriev I.V."/>
            <person name="Miller A.N."/>
            <person name="O'Donnell K."/>
            <person name="Stajich J.E."/>
            <person name="Bonito G."/>
        </authorList>
    </citation>
    <scope>NUCLEOTIDE SEQUENCE</scope>
    <source>
        <strain evidence="1">NVP60</strain>
    </source>
</reference>
<evidence type="ECO:0000313" key="2">
    <source>
        <dbReference type="Proteomes" id="UP000823405"/>
    </source>
</evidence>
<dbReference type="InterPro" id="IPR052945">
    <property type="entry name" value="Mitotic_Regulator"/>
</dbReference>
<proteinExistence type="predicted"/>
<dbReference type="Pfam" id="PF08238">
    <property type="entry name" value="Sel1"/>
    <property type="match status" value="7"/>
</dbReference>
<comment type="caution">
    <text evidence="1">The sequence shown here is derived from an EMBL/GenBank/DDBJ whole genome shotgun (WGS) entry which is preliminary data.</text>
</comment>
<dbReference type="SUPFAM" id="SSF81901">
    <property type="entry name" value="HCP-like"/>
    <property type="match status" value="2"/>
</dbReference>
<accession>A0A9P6UG36</accession>
<dbReference type="EMBL" id="JAAAIN010002567">
    <property type="protein sequence ID" value="KAG0291968.1"/>
    <property type="molecule type" value="Genomic_DNA"/>
</dbReference>
<dbReference type="OrthoDB" id="2384430at2759"/>
<protein>
    <recommendedName>
        <fullName evidence="3">HCP-like protein</fullName>
    </recommendedName>
</protein>
<dbReference type="Proteomes" id="UP000823405">
    <property type="component" value="Unassembled WGS sequence"/>
</dbReference>
<gene>
    <name evidence="1" type="ORF">BGZ97_005735</name>
</gene>
<sequence>MEHDSVQAIRLITRNGRLSTSISSSSSEADILYITCHPDPSLGKDIILWDDIVAAFKDPLHIRNGAKIIPFLKGADFKKYSTKYTHYCVLYTGGCQTFFFVVTSVNTLVTTPLNSLDPLRIAAVPNVVLGVVVEGPLIAAETALPPAYDTLDMSSLTITTQTTSNAQQGLTNTGDTIKPGIGIFVTTDEIKRYITKGSQYRDGEGVAKDFSKALEWYSKAAEQGSAIAMDHIGYLYNIGGPSFPIDAAQALEWYLKAANKGNRSAQGSIGELYQNGKGVPQNYQKAAEWFLKAANLGDPWSQRQLGVLYKNGQGVEQDHAKALLWFHKAADHGYAPAQYSIGLQYNNGHGVSQDLNEALEWYLKAADQGHFAAQDSIGYLYHVGGPGFAVNYAKAMEWYMKAATRGYASAQSSVGELYKFGRGVPQDYQKAMEWFLRAAGQDYSWAQNIIGDMYRD</sequence>
<name>A0A9P6UG36_9FUNG</name>
<dbReference type="InterPro" id="IPR006597">
    <property type="entry name" value="Sel1-like"/>
</dbReference>
<dbReference type="PANTHER" id="PTHR43628">
    <property type="entry name" value="ACTIVATOR OF C KINASE PROTEIN 1-RELATED"/>
    <property type="match status" value="1"/>
</dbReference>
<dbReference type="InterPro" id="IPR011990">
    <property type="entry name" value="TPR-like_helical_dom_sf"/>
</dbReference>
<evidence type="ECO:0008006" key="3">
    <source>
        <dbReference type="Google" id="ProtNLM"/>
    </source>
</evidence>
<feature type="non-terminal residue" evidence="1">
    <location>
        <position position="456"/>
    </location>
</feature>
<dbReference type="Gene3D" id="1.25.40.10">
    <property type="entry name" value="Tetratricopeptide repeat domain"/>
    <property type="match status" value="2"/>
</dbReference>